<dbReference type="AlphaFoldDB" id="A0A0A2C515"/>
<dbReference type="Proteomes" id="UP000030392">
    <property type="component" value="Unassembled WGS sequence"/>
</dbReference>
<proteinExistence type="predicted"/>
<reference evidence="2" key="1">
    <citation type="journal article" date="2014" name="Sci. Data">
        <title>Genomes of diverse isolates of the marine cyanobacterium Prochlorococcus.</title>
        <authorList>
            <person name="Biller S."/>
            <person name="Berube P."/>
            <person name="Thompson J."/>
            <person name="Kelly L."/>
            <person name="Roggensack S."/>
            <person name="Awad L."/>
            <person name="Roache-Johnson K."/>
            <person name="Ding H."/>
            <person name="Giovannoni S.J."/>
            <person name="Moore L.R."/>
            <person name="Chisholm S.W."/>
        </authorList>
    </citation>
    <scope>NUCLEOTIDE SEQUENCE [LARGE SCALE GENOMIC DNA]</scope>
    <source>
        <strain evidence="2">PAC1</strain>
    </source>
</reference>
<organism evidence="1 2">
    <name type="scientific">Prochlorococcus marinus str. PAC1</name>
    <dbReference type="NCBI Taxonomy" id="59924"/>
    <lineage>
        <taxon>Bacteria</taxon>
        <taxon>Bacillati</taxon>
        <taxon>Cyanobacteriota</taxon>
        <taxon>Cyanophyceae</taxon>
        <taxon>Synechococcales</taxon>
        <taxon>Prochlorococcaceae</taxon>
        <taxon>Prochlorococcus</taxon>
    </lineage>
</organism>
<dbReference type="EMBL" id="JNAX01000015">
    <property type="protein sequence ID" value="KGG19739.1"/>
    <property type="molecule type" value="Genomic_DNA"/>
</dbReference>
<accession>A0A0A2C515</accession>
<evidence type="ECO:0008006" key="3">
    <source>
        <dbReference type="Google" id="ProtNLM"/>
    </source>
</evidence>
<sequence length="130" mass="14817">MLVHVLLYEAGTESEGIHSLELKGTTVILMFEDEDDAERYCGLLEAQDFPTPSVEELTRTDIEAFCIEAGYEPRFVEKGFIPRTDEERLMISPPLSNLEVGNWQNQDNLNGQISSNDQLQDIKKRLENLL</sequence>
<dbReference type="Pfam" id="PF11360">
    <property type="entry name" value="DUF3110"/>
    <property type="match status" value="1"/>
</dbReference>
<dbReference type="InterPro" id="IPR021503">
    <property type="entry name" value="DUF3110"/>
</dbReference>
<evidence type="ECO:0000313" key="2">
    <source>
        <dbReference type="Proteomes" id="UP000030392"/>
    </source>
</evidence>
<dbReference type="RefSeq" id="WP_036907544.1">
    <property type="nucleotide sequence ID" value="NZ_CP138967.1"/>
</dbReference>
<evidence type="ECO:0000313" key="1">
    <source>
        <dbReference type="EMBL" id="KGG19739.1"/>
    </source>
</evidence>
<name>A0A0A2C515_PROMR</name>
<gene>
    <name evidence="1" type="ORF">EV03_2125</name>
</gene>
<protein>
    <recommendedName>
        <fullName evidence="3">DUF3110 domain-containing protein</fullName>
    </recommendedName>
</protein>
<comment type="caution">
    <text evidence="1">The sequence shown here is derived from an EMBL/GenBank/DDBJ whole genome shotgun (WGS) entry which is preliminary data.</text>
</comment>